<name>A0A7E4WEA2_PANRE</name>
<keyword evidence="1" id="KW-1133">Transmembrane helix</keyword>
<feature type="transmembrane region" description="Helical" evidence="1">
    <location>
        <begin position="89"/>
        <end position="111"/>
    </location>
</feature>
<feature type="transmembrane region" description="Helical" evidence="1">
    <location>
        <begin position="30"/>
        <end position="51"/>
    </location>
</feature>
<dbReference type="AlphaFoldDB" id="A0A7E4WEA2"/>
<feature type="transmembrane region" description="Helical" evidence="1">
    <location>
        <begin position="57"/>
        <end position="77"/>
    </location>
</feature>
<evidence type="ECO:0000313" key="2">
    <source>
        <dbReference type="Proteomes" id="UP000492821"/>
    </source>
</evidence>
<evidence type="ECO:0000313" key="3">
    <source>
        <dbReference type="WBParaSite" id="Pan_g9887.t1"/>
    </source>
</evidence>
<reference evidence="2" key="1">
    <citation type="journal article" date="2013" name="Genetics">
        <title>The draft genome and transcriptome of Panagrellus redivivus are shaped by the harsh demands of a free-living lifestyle.</title>
        <authorList>
            <person name="Srinivasan J."/>
            <person name="Dillman A.R."/>
            <person name="Macchietto M.G."/>
            <person name="Heikkinen L."/>
            <person name="Lakso M."/>
            <person name="Fracchia K.M."/>
            <person name="Antoshechkin I."/>
            <person name="Mortazavi A."/>
            <person name="Wong G."/>
            <person name="Sternberg P.W."/>
        </authorList>
    </citation>
    <scope>NUCLEOTIDE SEQUENCE [LARGE SCALE GENOMIC DNA]</scope>
    <source>
        <strain evidence="2">MT8872</strain>
    </source>
</reference>
<proteinExistence type="predicted"/>
<keyword evidence="2" id="KW-1185">Reference proteome</keyword>
<feature type="transmembrane region" description="Helical" evidence="1">
    <location>
        <begin position="126"/>
        <end position="146"/>
    </location>
</feature>
<accession>A0A7E4WEA2</accession>
<protein>
    <submittedName>
        <fullName evidence="3">MARVEL domain-containing protein</fullName>
    </submittedName>
</protein>
<dbReference type="Proteomes" id="UP000492821">
    <property type="component" value="Unassembled WGS sequence"/>
</dbReference>
<organism evidence="2 3">
    <name type="scientific">Panagrellus redivivus</name>
    <name type="common">Microworm</name>
    <dbReference type="NCBI Taxonomy" id="6233"/>
    <lineage>
        <taxon>Eukaryota</taxon>
        <taxon>Metazoa</taxon>
        <taxon>Ecdysozoa</taxon>
        <taxon>Nematoda</taxon>
        <taxon>Chromadorea</taxon>
        <taxon>Rhabditida</taxon>
        <taxon>Tylenchina</taxon>
        <taxon>Panagrolaimomorpha</taxon>
        <taxon>Panagrolaimoidea</taxon>
        <taxon>Panagrolaimidae</taxon>
        <taxon>Panagrellus</taxon>
    </lineage>
</organism>
<reference evidence="3" key="2">
    <citation type="submission" date="2020-10" db="UniProtKB">
        <authorList>
            <consortium name="WormBaseParasite"/>
        </authorList>
    </citation>
    <scope>IDENTIFICATION</scope>
</reference>
<keyword evidence="1" id="KW-0472">Membrane</keyword>
<keyword evidence="1" id="KW-0812">Transmembrane</keyword>
<sequence length="156" mass="16909">MPNQIGPFGASTQVQGAKVETSGRICGIDVFAILFTLLGLSLGLAALAIVLTEHAALWVEIVSLVALLVILVQLLVFCVREKTGYKVVLALWVLQLGTAIALLVFVIISVVQKDDRVFLLSKVDTVLLIVFHVINIIVALIIGVLYRLAHKYDVYG</sequence>
<evidence type="ECO:0000256" key="1">
    <source>
        <dbReference type="SAM" id="Phobius"/>
    </source>
</evidence>
<dbReference type="WBParaSite" id="Pan_g9887.t1">
    <property type="protein sequence ID" value="Pan_g9887.t1"/>
    <property type="gene ID" value="Pan_g9887"/>
</dbReference>